<keyword evidence="2" id="KW-1185">Reference proteome</keyword>
<name>A0ABQ5RRR5_9CHLO</name>
<feature type="non-terminal residue" evidence="1">
    <location>
        <position position="1"/>
    </location>
</feature>
<reference evidence="1 2" key="1">
    <citation type="journal article" date="2023" name="IScience">
        <title>Expanded male sex-determining region conserved during the evolution of homothallism in the green alga Volvox.</title>
        <authorList>
            <person name="Yamamoto K."/>
            <person name="Matsuzaki R."/>
            <person name="Mahakham W."/>
            <person name="Heman W."/>
            <person name="Sekimoto H."/>
            <person name="Kawachi M."/>
            <person name="Minakuchi Y."/>
            <person name="Toyoda A."/>
            <person name="Nozaki H."/>
        </authorList>
    </citation>
    <scope>NUCLEOTIDE SEQUENCE [LARGE SCALE GENOMIC DNA]</scope>
    <source>
        <strain evidence="1 2">NIES-4468</strain>
    </source>
</reference>
<proteinExistence type="predicted"/>
<comment type="caution">
    <text evidence="1">The sequence shown here is derived from an EMBL/GenBank/DDBJ whole genome shotgun (WGS) entry which is preliminary data.</text>
</comment>
<evidence type="ECO:0000313" key="2">
    <source>
        <dbReference type="Proteomes" id="UP001165090"/>
    </source>
</evidence>
<protein>
    <submittedName>
        <fullName evidence="1">Uncharacterized protein</fullName>
    </submittedName>
</protein>
<organism evidence="1 2">
    <name type="scientific">Volvox africanus</name>
    <dbReference type="NCBI Taxonomy" id="51714"/>
    <lineage>
        <taxon>Eukaryota</taxon>
        <taxon>Viridiplantae</taxon>
        <taxon>Chlorophyta</taxon>
        <taxon>core chlorophytes</taxon>
        <taxon>Chlorophyceae</taxon>
        <taxon>CS clade</taxon>
        <taxon>Chlamydomonadales</taxon>
        <taxon>Volvocaceae</taxon>
        <taxon>Volvox</taxon>
    </lineage>
</organism>
<dbReference type="EMBL" id="BSDZ01000005">
    <property type="protein sequence ID" value="GLI60149.1"/>
    <property type="molecule type" value="Genomic_DNA"/>
</dbReference>
<feature type="non-terminal residue" evidence="1">
    <location>
        <position position="128"/>
    </location>
</feature>
<sequence length="128" mass="13591">ANYTGFSDLRLNNNLLAGTLEPAWAPLIWSSEAVRMGVQASPNGGWVGSFPSTWYSYTLNGSYVGSRLKELYISTATCTCGGPPPFPRGSWMYNKQAAKLLTVGTSGSFNDTSCSSSVCVLPPSPLPS</sequence>
<gene>
    <name evidence="1" type="ORF">VaNZ11_002186</name>
</gene>
<dbReference type="Proteomes" id="UP001165090">
    <property type="component" value="Unassembled WGS sequence"/>
</dbReference>
<evidence type="ECO:0000313" key="1">
    <source>
        <dbReference type="EMBL" id="GLI60149.1"/>
    </source>
</evidence>
<accession>A0ABQ5RRR5</accession>